<gene>
    <name evidence="1" type="ORF">DI533_06805</name>
</gene>
<dbReference type="InterPro" id="IPR024787">
    <property type="entry name" value="EcsC"/>
</dbReference>
<dbReference type="GO" id="GO:0008233">
    <property type="term" value="F:peptidase activity"/>
    <property type="evidence" value="ECO:0007669"/>
    <property type="project" value="UniProtKB-KW"/>
</dbReference>
<sequence>MAWLVWWNARSSHLTLYLRFLISNCLTRHIWWRNVALSKAQPLPAVHSFDSDTGEEIESLAKRTCKAGSTMMKLVNYFSSQAEGVAKYLLPDAMESIVEDIVVNTLKASYEAASTTSKVQKIPSIGDWGHKVAVAVTGMGGGASGIATTLLELPATVSIMFASIQRIARSYGFDTDDERVRLECLRVFGSGGPLRQDDDIETSLVASRFILTGTVVHGILGKIAPRFAAVITQKLAMQTVPVIGAVTGAAINVAFLDYYEEMAHIRFRLLKLMDLHGAEAVQVSFRTAVQRQRQLPSE</sequence>
<proteinExistence type="predicted"/>
<organism evidence="1 2">
    <name type="scientific">Cereibacter sphaeroides</name>
    <name type="common">Rhodobacter sphaeroides</name>
    <dbReference type="NCBI Taxonomy" id="1063"/>
    <lineage>
        <taxon>Bacteria</taxon>
        <taxon>Pseudomonadati</taxon>
        <taxon>Pseudomonadota</taxon>
        <taxon>Alphaproteobacteria</taxon>
        <taxon>Rhodobacterales</taxon>
        <taxon>Paracoccaceae</taxon>
        <taxon>Cereibacter</taxon>
    </lineage>
</organism>
<dbReference type="GO" id="GO:0006508">
    <property type="term" value="P:proteolysis"/>
    <property type="evidence" value="ECO:0007669"/>
    <property type="project" value="UniProtKB-KW"/>
</dbReference>
<evidence type="ECO:0000313" key="1">
    <source>
        <dbReference type="EMBL" id="PZR00286.1"/>
    </source>
</evidence>
<dbReference type="PANTHER" id="PTHR41260:SF1">
    <property type="entry name" value="PROTEIN ECSC"/>
    <property type="match status" value="1"/>
</dbReference>
<name>A0A2W5SLR7_CERSP</name>
<evidence type="ECO:0000313" key="2">
    <source>
        <dbReference type="Proteomes" id="UP000248975"/>
    </source>
</evidence>
<dbReference type="Pfam" id="PF12787">
    <property type="entry name" value="EcsC"/>
    <property type="match status" value="1"/>
</dbReference>
<dbReference type="PANTHER" id="PTHR41260">
    <property type="entry name" value="PROTEIN ECSC"/>
    <property type="match status" value="1"/>
</dbReference>
<keyword evidence="1" id="KW-0645">Protease</keyword>
<protein>
    <submittedName>
        <fullName evidence="1">Staphylolytic protease PREPROENZYME LASA</fullName>
    </submittedName>
</protein>
<dbReference type="AlphaFoldDB" id="A0A2W5SLR7"/>
<accession>A0A2W5SLR7</accession>
<comment type="caution">
    <text evidence="1">The sequence shown here is derived from an EMBL/GenBank/DDBJ whole genome shotgun (WGS) entry which is preliminary data.</text>
</comment>
<reference evidence="1 2" key="1">
    <citation type="submission" date="2017-08" db="EMBL/GenBank/DDBJ databases">
        <title>Infants hospitalized years apart are colonized by the same room-sourced microbial strains.</title>
        <authorList>
            <person name="Brooks B."/>
            <person name="Olm M.R."/>
            <person name="Firek B.A."/>
            <person name="Baker R."/>
            <person name="Thomas B.C."/>
            <person name="Morowitz M.J."/>
            <person name="Banfield J.F."/>
        </authorList>
    </citation>
    <scope>NUCLEOTIDE SEQUENCE [LARGE SCALE GENOMIC DNA]</scope>
    <source>
        <strain evidence="1">S2_003_000_R2_11</strain>
    </source>
</reference>
<dbReference type="EMBL" id="QFQS01000001">
    <property type="protein sequence ID" value="PZR00286.1"/>
    <property type="molecule type" value="Genomic_DNA"/>
</dbReference>
<keyword evidence="1" id="KW-0378">Hydrolase</keyword>
<dbReference type="Proteomes" id="UP000248975">
    <property type="component" value="Unassembled WGS sequence"/>
</dbReference>